<evidence type="ECO:0000313" key="1">
    <source>
        <dbReference type="EMBL" id="KAI0053285.1"/>
    </source>
</evidence>
<reference evidence="1" key="2">
    <citation type="journal article" date="2022" name="New Phytol.">
        <title>Evolutionary transition to the ectomycorrhizal habit in the genomes of a hyperdiverse lineage of mushroom-forming fungi.</title>
        <authorList>
            <person name="Looney B."/>
            <person name="Miyauchi S."/>
            <person name="Morin E."/>
            <person name="Drula E."/>
            <person name="Courty P.E."/>
            <person name="Kohler A."/>
            <person name="Kuo A."/>
            <person name="LaButti K."/>
            <person name="Pangilinan J."/>
            <person name="Lipzen A."/>
            <person name="Riley R."/>
            <person name="Andreopoulos W."/>
            <person name="He G."/>
            <person name="Johnson J."/>
            <person name="Nolan M."/>
            <person name="Tritt A."/>
            <person name="Barry K.W."/>
            <person name="Grigoriev I.V."/>
            <person name="Nagy L.G."/>
            <person name="Hibbett D."/>
            <person name="Henrissat B."/>
            <person name="Matheny P.B."/>
            <person name="Labbe J."/>
            <person name="Martin F.M."/>
        </authorList>
    </citation>
    <scope>NUCLEOTIDE SEQUENCE</scope>
    <source>
        <strain evidence="1">FP105234-sp</strain>
    </source>
</reference>
<reference evidence="1" key="1">
    <citation type="submission" date="2021-02" db="EMBL/GenBank/DDBJ databases">
        <authorList>
            <consortium name="DOE Joint Genome Institute"/>
            <person name="Ahrendt S."/>
            <person name="Looney B.P."/>
            <person name="Miyauchi S."/>
            <person name="Morin E."/>
            <person name="Drula E."/>
            <person name="Courty P.E."/>
            <person name="Chicoki N."/>
            <person name="Fauchery L."/>
            <person name="Kohler A."/>
            <person name="Kuo A."/>
            <person name="Labutti K."/>
            <person name="Pangilinan J."/>
            <person name="Lipzen A."/>
            <person name="Riley R."/>
            <person name="Andreopoulos W."/>
            <person name="He G."/>
            <person name="Johnson J."/>
            <person name="Barry K.W."/>
            <person name="Grigoriev I.V."/>
            <person name="Nagy L."/>
            <person name="Hibbett D."/>
            <person name="Henrissat B."/>
            <person name="Matheny P.B."/>
            <person name="Labbe J."/>
            <person name="Martin F."/>
        </authorList>
    </citation>
    <scope>NUCLEOTIDE SEQUENCE</scope>
    <source>
        <strain evidence="1">FP105234-sp</strain>
    </source>
</reference>
<proteinExistence type="predicted"/>
<accession>A0ACB8SA46</accession>
<evidence type="ECO:0000313" key="2">
    <source>
        <dbReference type="Proteomes" id="UP000814033"/>
    </source>
</evidence>
<comment type="caution">
    <text evidence="1">The sequence shown here is derived from an EMBL/GenBank/DDBJ whole genome shotgun (WGS) entry which is preliminary data.</text>
</comment>
<gene>
    <name evidence="1" type="ORF">FA95DRAFT_721200</name>
</gene>
<name>A0ACB8SA46_9AGAM</name>
<keyword evidence="2" id="KW-1185">Reference proteome</keyword>
<organism evidence="1 2">
    <name type="scientific">Auriscalpium vulgare</name>
    <dbReference type="NCBI Taxonomy" id="40419"/>
    <lineage>
        <taxon>Eukaryota</taxon>
        <taxon>Fungi</taxon>
        <taxon>Dikarya</taxon>
        <taxon>Basidiomycota</taxon>
        <taxon>Agaricomycotina</taxon>
        <taxon>Agaricomycetes</taxon>
        <taxon>Russulales</taxon>
        <taxon>Auriscalpiaceae</taxon>
        <taxon>Auriscalpium</taxon>
    </lineage>
</organism>
<dbReference type="EMBL" id="MU275840">
    <property type="protein sequence ID" value="KAI0053285.1"/>
    <property type="molecule type" value="Genomic_DNA"/>
</dbReference>
<dbReference type="Proteomes" id="UP000814033">
    <property type="component" value="Unassembled WGS sequence"/>
</dbReference>
<protein>
    <submittedName>
        <fullName evidence="1">Uncharacterized protein</fullName>
    </submittedName>
</protein>
<sequence>MQPLHLATSLPPVPRRKGPPASLRIDTPSLNPSLALARGDSSASSSAISPATSESGSFQFPPPSSKPRSLRNMKRLSLTLPSAQSSTSSLAIPPPELQSTRPEQPAPERPRRPSVASLAPSNSSILLRKEEDGSPSVPYVDGPIEIIPRIWLGAEDNVHNWQSLAERSIGAVLNVAKEVASPFDSILDQRPQHPDTYYAADTTEGRKRPGMHYLKLHWSHGQSDLVQCGFPEAMAFVDRSLERGEGVLIHCQCGISRSATMVIALVMRAAATHSLAVPPEVWELKGMQAAYAYVKEKSKWVGPNMSLIYQLLEYERVLRGDRSSPEPSSNDAEEEWGRRRQMLEETPNRDDTELESSEVQREARALDKAMEDRIVARKASASSLGSGRGMGTAWRNRYSSRKRTGSIASNLTSNSVISEDLVEEDEEQDLLGVGVGGGFDRTSIDTTSPKPAEDMVSDASSEHDVAGPEQSTPLPPRRVPQFARVPPSAPASKSTFTLPPVPATAFRATFDLPSRLPLSKPKKRRPPPLGGLPPVPDSPSLVIEVTSPPPAPPLALPPRKRTESRKPALPPLALRKSSGTRSLSVSSTASTSSITVSTPSQTLFVFPPSPTTNTFSRTPSAMTLTSSISLAFPTISTPRVSTFRNQGRSKSFIGLMAPPTPTTAHARVDARGWVGMH</sequence>